<evidence type="ECO:0000259" key="7">
    <source>
        <dbReference type="Pfam" id="PF17189"/>
    </source>
</evidence>
<dbReference type="Pfam" id="PF17189">
    <property type="entry name" value="Glyco_hydro_30C"/>
    <property type="match status" value="1"/>
</dbReference>
<evidence type="ECO:0000256" key="2">
    <source>
        <dbReference type="ARBA" id="ARBA00022729"/>
    </source>
</evidence>
<feature type="domain" description="Glycosyl hydrolase family 30 TIM-barrel" evidence="6">
    <location>
        <begin position="84"/>
        <end position="421"/>
    </location>
</feature>
<dbReference type="InterPro" id="IPR017853">
    <property type="entry name" value="GH"/>
</dbReference>
<name>A0A1J7BZH5_FLAJO</name>
<keyword evidence="9" id="KW-1185">Reference proteome</keyword>
<comment type="caution">
    <text evidence="8">The sequence shown here is derived from an EMBL/GenBank/DDBJ whole genome shotgun (WGS) entry which is preliminary data.</text>
</comment>
<proteinExistence type="inferred from homology"/>
<comment type="similarity">
    <text evidence="1 4">Belongs to the glycosyl hydrolase 30 family.</text>
</comment>
<sequence length="487" mass="55438">MNTNQIKTCLTIMLSGFLAANVMAQKQVPKTAAYKSVTVFVTAKNTDNKLTKTETLSFFDKPQPLEKEISVFVDPSKTYQTMLGIGGAITDASAEVFYQLPKDKQQEILTAYYDKEKGIGYTLARTNMQSCDFSSDIYSYITEGDKDLKTFDVAHDRKFRIPLIKEAIAKAGGKLTLYASPWSPPAWMKTNNNVLQGGALKPEYHQSWANFFVKFINEYEKEGIPIWGYTVQNEPMAVQKWESCIFTAEEERDFIKNFLGPTMQKAGLSKKKLIMWDHNRDLMYQRVSTVLEDKDAAKYVWGVGYHWYEDWHKNGMNFEAERRVAEAFPDKPLILTEGCAADFDQKLLTDWSYGEKYGMSMINDFNIGTVAWTDWNILLDEKGGPNHVQNFCMSPIHADLKTGKLIYTNGYYYLGHFSKFIKPGAKRVACNSSSNKLLSTAFVNQNNNLEVVVMNQSDNDVEYFLWIKGKASKITSLAHSIATLEIR</sequence>
<dbReference type="Proteomes" id="UP000182826">
    <property type="component" value="Unassembled WGS sequence"/>
</dbReference>
<dbReference type="PRINTS" id="PR00843">
    <property type="entry name" value="GLHYDRLASE30"/>
</dbReference>
<dbReference type="InterPro" id="IPR013780">
    <property type="entry name" value="Glyco_hydro_b"/>
</dbReference>
<keyword evidence="2 5" id="KW-0732">Signal</keyword>
<dbReference type="EMBL" id="MLFK01000001">
    <property type="protein sequence ID" value="OIV44019.1"/>
    <property type="molecule type" value="Genomic_DNA"/>
</dbReference>
<dbReference type="Gene3D" id="3.20.20.80">
    <property type="entry name" value="Glycosidases"/>
    <property type="match status" value="1"/>
</dbReference>
<evidence type="ECO:0000256" key="3">
    <source>
        <dbReference type="ARBA" id="ARBA00022801"/>
    </source>
</evidence>
<dbReference type="GO" id="GO:0016020">
    <property type="term" value="C:membrane"/>
    <property type="evidence" value="ECO:0007669"/>
    <property type="project" value="GOC"/>
</dbReference>
<keyword evidence="4" id="KW-0326">Glycosidase</keyword>
<evidence type="ECO:0000313" key="9">
    <source>
        <dbReference type="Proteomes" id="UP000182826"/>
    </source>
</evidence>
<dbReference type="Gene3D" id="2.60.40.1180">
    <property type="entry name" value="Golgi alpha-mannosidase II"/>
    <property type="match status" value="1"/>
</dbReference>
<dbReference type="PANTHER" id="PTHR11069:SF23">
    <property type="entry name" value="LYSOSOMAL ACID GLUCOSYLCERAMIDASE"/>
    <property type="match status" value="1"/>
</dbReference>
<organism evidence="8 9">
    <name type="scientific">Flavobacterium johnsoniae</name>
    <name type="common">Cytophaga johnsonae</name>
    <dbReference type="NCBI Taxonomy" id="986"/>
    <lineage>
        <taxon>Bacteria</taxon>
        <taxon>Pseudomonadati</taxon>
        <taxon>Bacteroidota</taxon>
        <taxon>Flavobacteriia</taxon>
        <taxon>Flavobacteriales</taxon>
        <taxon>Flavobacteriaceae</taxon>
        <taxon>Flavobacterium</taxon>
    </lineage>
</organism>
<dbReference type="InterPro" id="IPR001139">
    <property type="entry name" value="Glyco_hydro_30"/>
</dbReference>
<dbReference type="InterPro" id="IPR033452">
    <property type="entry name" value="GH30_C"/>
</dbReference>
<feature type="domain" description="Glycosyl hydrolase family 30 beta sandwich" evidence="7">
    <location>
        <begin position="424"/>
        <end position="484"/>
    </location>
</feature>
<evidence type="ECO:0000256" key="5">
    <source>
        <dbReference type="SAM" id="SignalP"/>
    </source>
</evidence>
<evidence type="ECO:0000259" key="6">
    <source>
        <dbReference type="Pfam" id="PF02055"/>
    </source>
</evidence>
<dbReference type="RefSeq" id="WP_071635016.1">
    <property type="nucleotide sequence ID" value="NZ_MLFK01000001.1"/>
</dbReference>
<feature type="signal peptide" evidence="5">
    <location>
        <begin position="1"/>
        <end position="24"/>
    </location>
</feature>
<dbReference type="InterPro" id="IPR033453">
    <property type="entry name" value="Glyco_hydro_30_TIM-barrel"/>
</dbReference>
<protein>
    <submittedName>
        <fullName evidence="8">Glycosyl hydrolase</fullName>
    </submittedName>
</protein>
<dbReference type="AlphaFoldDB" id="A0A1J7BZH5"/>
<feature type="chain" id="PRO_5009643947" evidence="5">
    <location>
        <begin position="25"/>
        <end position="487"/>
    </location>
</feature>
<evidence type="ECO:0000256" key="4">
    <source>
        <dbReference type="RuleBase" id="RU361188"/>
    </source>
</evidence>
<dbReference type="PANTHER" id="PTHR11069">
    <property type="entry name" value="GLUCOSYLCERAMIDASE"/>
    <property type="match status" value="1"/>
</dbReference>
<evidence type="ECO:0000256" key="1">
    <source>
        <dbReference type="ARBA" id="ARBA00005382"/>
    </source>
</evidence>
<dbReference type="SUPFAM" id="SSF51445">
    <property type="entry name" value="(Trans)glycosidases"/>
    <property type="match status" value="1"/>
</dbReference>
<keyword evidence="3 4" id="KW-0378">Hydrolase</keyword>
<dbReference type="OrthoDB" id="9806701at2"/>
<reference evidence="8 9" key="1">
    <citation type="submission" date="2016-10" db="EMBL/GenBank/DDBJ databases">
        <title>Draft Genome Sequence of Rhizobacteria Flavobacterium johnsoniae CI04.</title>
        <authorList>
            <person name="Bravo J.I."/>
            <person name="Lozano G.L."/>
            <person name="Handelsman J."/>
        </authorList>
    </citation>
    <scope>NUCLEOTIDE SEQUENCE [LARGE SCALE GENOMIC DNA]</scope>
    <source>
        <strain evidence="8 9">CI04</strain>
    </source>
</reference>
<gene>
    <name evidence="8" type="ORF">BKM63_02145</name>
</gene>
<dbReference type="GO" id="GO:0004348">
    <property type="term" value="F:glucosylceramidase activity"/>
    <property type="evidence" value="ECO:0007669"/>
    <property type="project" value="InterPro"/>
</dbReference>
<dbReference type="GO" id="GO:0006680">
    <property type="term" value="P:glucosylceramide catabolic process"/>
    <property type="evidence" value="ECO:0007669"/>
    <property type="project" value="TreeGrafter"/>
</dbReference>
<accession>A0A1J7BZH5</accession>
<dbReference type="Pfam" id="PF02055">
    <property type="entry name" value="Glyco_hydro_30"/>
    <property type="match status" value="1"/>
</dbReference>
<evidence type="ECO:0000313" key="8">
    <source>
        <dbReference type="EMBL" id="OIV44019.1"/>
    </source>
</evidence>